<reference evidence="2 3" key="1">
    <citation type="submission" date="2016-11" db="EMBL/GenBank/DDBJ databases">
        <title>Study of marine rhodopsin-containing bacteria.</title>
        <authorList>
            <person name="Yoshizawa S."/>
            <person name="Kumagai Y."/>
            <person name="Kogure K."/>
        </authorList>
    </citation>
    <scope>NUCLEOTIDE SEQUENCE [LARGE SCALE GENOMIC DNA]</scope>
    <source>
        <strain evidence="2 3">SAORIC-28</strain>
    </source>
</reference>
<organism evidence="2 3">
    <name type="scientific">Rubrivirga marina</name>
    <dbReference type="NCBI Taxonomy" id="1196024"/>
    <lineage>
        <taxon>Bacteria</taxon>
        <taxon>Pseudomonadati</taxon>
        <taxon>Rhodothermota</taxon>
        <taxon>Rhodothermia</taxon>
        <taxon>Rhodothermales</taxon>
        <taxon>Rubricoccaceae</taxon>
        <taxon>Rubrivirga</taxon>
    </lineage>
</organism>
<dbReference type="Proteomes" id="UP000216339">
    <property type="component" value="Unassembled WGS sequence"/>
</dbReference>
<keyword evidence="3" id="KW-1185">Reference proteome</keyword>
<evidence type="ECO:0008006" key="4">
    <source>
        <dbReference type="Google" id="ProtNLM"/>
    </source>
</evidence>
<proteinExistence type="predicted"/>
<keyword evidence="1" id="KW-0812">Transmembrane</keyword>
<accession>A0A271J3B3</accession>
<evidence type="ECO:0000313" key="3">
    <source>
        <dbReference type="Proteomes" id="UP000216339"/>
    </source>
</evidence>
<keyword evidence="1" id="KW-1133">Transmembrane helix</keyword>
<sequence>MLPLVHTVAIALHVLFAAAWFGMAAAVPSLARSAMRPGAAEGGRVIASMNGSIVLFYVFAVANWVLGRQLGFEIQYNHWAYHTALTLGLLLVLVQLFLIRTGWNKLVAGAGTPEAESGRKRLAAGLGIGNLLWIVLFILMYLGRGVVGG</sequence>
<evidence type="ECO:0000256" key="1">
    <source>
        <dbReference type="SAM" id="Phobius"/>
    </source>
</evidence>
<name>A0A271J3B3_9BACT</name>
<protein>
    <recommendedName>
        <fullName evidence="4">Copper resistance protein D domain-containing protein</fullName>
    </recommendedName>
</protein>
<dbReference type="RefSeq" id="WP_095511511.1">
    <property type="nucleotide sequence ID" value="NZ_MQWD01000001.1"/>
</dbReference>
<comment type="caution">
    <text evidence="2">The sequence shown here is derived from an EMBL/GenBank/DDBJ whole genome shotgun (WGS) entry which is preliminary data.</text>
</comment>
<gene>
    <name evidence="2" type="ORF">BSZ37_16025</name>
</gene>
<feature type="transmembrane region" description="Helical" evidence="1">
    <location>
        <begin position="79"/>
        <end position="103"/>
    </location>
</feature>
<evidence type="ECO:0000313" key="2">
    <source>
        <dbReference type="EMBL" id="PAP77840.1"/>
    </source>
</evidence>
<dbReference type="EMBL" id="MQWD01000001">
    <property type="protein sequence ID" value="PAP77840.1"/>
    <property type="molecule type" value="Genomic_DNA"/>
</dbReference>
<keyword evidence="1" id="KW-0472">Membrane</keyword>
<feature type="transmembrane region" description="Helical" evidence="1">
    <location>
        <begin position="49"/>
        <end position="67"/>
    </location>
</feature>
<feature type="transmembrane region" description="Helical" evidence="1">
    <location>
        <begin position="123"/>
        <end position="143"/>
    </location>
</feature>
<dbReference type="AlphaFoldDB" id="A0A271J3B3"/>
<dbReference type="OrthoDB" id="1524834at2"/>